<organism evidence="2 3">
    <name type="scientific">Candidatus Bilophila faecipullorum</name>
    <dbReference type="NCBI Taxonomy" id="2838482"/>
    <lineage>
        <taxon>Bacteria</taxon>
        <taxon>Pseudomonadati</taxon>
        <taxon>Thermodesulfobacteriota</taxon>
        <taxon>Desulfovibrionia</taxon>
        <taxon>Desulfovibrionales</taxon>
        <taxon>Desulfovibrionaceae</taxon>
        <taxon>Bilophila</taxon>
    </lineage>
</organism>
<dbReference type="Gene3D" id="3.10.450.710">
    <property type="entry name" value="Tgt2/MlaC"/>
    <property type="match status" value="1"/>
</dbReference>
<dbReference type="Pfam" id="PF05494">
    <property type="entry name" value="MlaC"/>
    <property type="match status" value="1"/>
</dbReference>
<feature type="chain" id="PRO_5039194127" evidence="1">
    <location>
        <begin position="25"/>
        <end position="209"/>
    </location>
</feature>
<evidence type="ECO:0000256" key="1">
    <source>
        <dbReference type="SAM" id="SignalP"/>
    </source>
</evidence>
<reference evidence="2" key="1">
    <citation type="journal article" date="2021" name="PeerJ">
        <title>Extensive microbial diversity within the chicken gut microbiome revealed by metagenomics and culture.</title>
        <authorList>
            <person name="Gilroy R."/>
            <person name="Ravi A."/>
            <person name="Getino M."/>
            <person name="Pursley I."/>
            <person name="Horton D.L."/>
            <person name="Alikhan N.F."/>
            <person name="Baker D."/>
            <person name="Gharbi K."/>
            <person name="Hall N."/>
            <person name="Watson M."/>
            <person name="Adriaenssens E.M."/>
            <person name="Foster-Nyarko E."/>
            <person name="Jarju S."/>
            <person name="Secka A."/>
            <person name="Antonio M."/>
            <person name="Oren A."/>
            <person name="Chaudhuri R.R."/>
            <person name="La Ragione R."/>
            <person name="Hildebrand F."/>
            <person name="Pallen M.J."/>
        </authorList>
    </citation>
    <scope>NUCLEOTIDE SEQUENCE</scope>
    <source>
        <strain evidence="2">ChiSxjej5B17-1746</strain>
    </source>
</reference>
<evidence type="ECO:0000313" key="2">
    <source>
        <dbReference type="EMBL" id="HIW79615.1"/>
    </source>
</evidence>
<name>A0A9D1R265_9BACT</name>
<feature type="signal peptide" evidence="1">
    <location>
        <begin position="1"/>
        <end position="24"/>
    </location>
</feature>
<dbReference type="InterPro" id="IPR008869">
    <property type="entry name" value="MlaC/ttg2D"/>
</dbReference>
<dbReference type="InterPro" id="IPR042245">
    <property type="entry name" value="Tgt2/MlaC_sf"/>
</dbReference>
<dbReference type="Proteomes" id="UP000824264">
    <property type="component" value="Unassembled WGS sequence"/>
</dbReference>
<comment type="caution">
    <text evidence="2">The sequence shown here is derived from an EMBL/GenBank/DDBJ whole genome shotgun (WGS) entry which is preliminary data.</text>
</comment>
<evidence type="ECO:0000313" key="3">
    <source>
        <dbReference type="Proteomes" id="UP000824264"/>
    </source>
</evidence>
<dbReference type="AlphaFoldDB" id="A0A9D1R265"/>
<dbReference type="PIRSF" id="PIRSF004649">
    <property type="entry name" value="MlaC"/>
    <property type="match status" value="1"/>
</dbReference>
<proteinExistence type="predicted"/>
<gene>
    <name evidence="2" type="ORF">H9874_10810</name>
</gene>
<keyword evidence="1" id="KW-0732">Signal</keyword>
<dbReference type="EMBL" id="DXGI01000401">
    <property type="protein sequence ID" value="HIW79615.1"/>
    <property type="molecule type" value="Genomic_DNA"/>
</dbReference>
<dbReference type="PANTHER" id="PTHR36573:SF1">
    <property type="entry name" value="INTERMEMBRANE PHOSPHOLIPID TRANSPORT SYSTEM BINDING PROTEIN MLAC"/>
    <property type="match status" value="1"/>
</dbReference>
<dbReference type="PANTHER" id="PTHR36573">
    <property type="entry name" value="INTERMEMBRANE PHOSPHOLIPID TRANSPORT SYSTEM BINDING PROTEIN MLAC"/>
    <property type="match status" value="1"/>
</dbReference>
<sequence length="209" mass="23554">MKRSLRALFVALCGVFLLAGTVCAAESPMATLQVKVDQILDVLKQPAYKDPIKRVPLRAQIEKYVHEIFDFGEFSARTVGRNWPTFSEAQKQRFDTAFANLLLITYLDKVQGYNGEKIAYTGEVMSSKGDRAEIQTVVTLSDGKAVPVAYRMMLKNGRWVVYDVLIENVSLIKNYRSQFQDVLSRGTPEQLIDKVEARARELQAQSAVN</sequence>
<accession>A0A9D1R265</accession>
<protein>
    <submittedName>
        <fullName evidence="2">ABC transporter substrate-binding protein</fullName>
    </submittedName>
</protein>
<reference evidence="2" key="2">
    <citation type="submission" date="2021-04" db="EMBL/GenBank/DDBJ databases">
        <authorList>
            <person name="Gilroy R."/>
        </authorList>
    </citation>
    <scope>NUCLEOTIDE SEQUENCE</scope>
    <source>
        <strain evidence="2">ChiSxjej5B17-1746</strain>
    </source>
</reference>